<dbReference type="OrthoDB" id="2985014at2759"/>
<evidence type="ECO:0000313" key="9">
    <source>
        <dbReference type="Proteomes" id="UP000247409"/>
    </source>
</evidence>
<proteinExistence type="predicted"/>
<dbReference type="Proteomes" id="UP000247409">
    <property type="component" value="Unassembled WGS sequence"/>
</dbReference>
<evidence type="ECO:0000256" key="6">
    <source>
        <dbReference type="SAM" id="Phobius"/>
    </source>
</evidence>
<dbReference type="Pfam" id="PF07690">
    <property type="entry name" value="MFS_1"/>
    <property type="match status" value="1"/>
</dbReference>
<dbReference type="AlphaFoldDB" id="A0A2V3IZ77"/>
<feature type="transmembrane region" description="Helical" evidence="6">
    <location>
        <begin position="358"/>
        <end position="379"/>
    </location>
</feature>
<dbReference type="InterPro" id="IPR050382">
    <property type="entry name" value="MFS_Na/Anion_cotransporter"/>
</dbReference>
<protein>
    <submittedName>
        <fullName evidence="8">Ascorbate transporter, chloroplastic</fullName>
    </submittedName>
</protein>
<feature type="region of interest" description="Disordered" evidence="5">
    <location>
        <begin position="284"/>
        <end position="304"/>
    </location>
</feature>
<keyword evidence="4 6" id="KW-0472">Membrane</keyword>
<dbReference type="InterPro" id="IPR036259">
    <property type="entry name" value="MFS_trans_sf"/>
</dbReference>
<feature type="transmembrane region" description="Helical" evidence="6">
    <location>
        <begin position="478"/>
        <end position="500"/>
    </location>
</feature>
<feature type="transmembrane region" description="Helical" evidence="6">
    <location>
        <begin position="145"/>
        <end position="164"/>
    </location>
</feature>
<dbReference type="InterPro" id="IPR020846">
    <property type="entry name" value="MFS_dom"/>
</dbReference>
<accession>A0A2V3IZ77</accession>
<dbReference type="Gene3D" id="1.20.1250.20">
    <property type="entry name" value="MFS general substrate transporter like domains"/>
    <property type="match status" value="2"/>
</dbReference>
<keyword evidence="3 6" id="KW-1133">Transmembrane helix</keyword>
<feature type="compositionally biased region" description="Basic residues" evidence="5">
    <location>
        <begin position="71"/>
        <end position="91"/>
    </location>
</feature>
<feature type="compositionally biased region" description="Basic and acidic residues" evidence="5">
    <location>
        <begin position="55"/>
        <end position="68"/>
    </location>
</feature>
<evidence type="ECO:0000313" key="8">
    <source>
        <dbReference type="EMBL" id="PXF47431.1"/>
    </source>
</evidence>
<feature type="transmembrane region" description="Helical" evidence="6">
    <location>
        <begin position="316"/>
        <end position="338"/>
    </location>
</feature>
<dbReference type="GO" id="GO:0016020">
    <property type="term" value="C:membrane"/>
    <property type="evidence" value="ECO:0007669"/>
    <property type="project" value="UniProtKB-SubCell"/>
</dbReference>
<keyword evidence="9" id="KW-1185">Reference proteome</keyword>
<comment type="caution">
    <text evidence="8">The sequence shown here is derived from an EMBL/GenBank/DDBJ whole genome shotgun (WGS) entry which is preliminary data.</text>
</comment>
<feature type="transmembrane region" description="Helical" evidence="6">
    <location>
        <begin position="447"/>
        <end position="472"/>
    </location>
</feature>
<evidence type="ECO:0000256" key="4">
    <source>
        <dbReference type="ARBA" id="ARBA00023136"/>
    </source>
</evidence>
<evidence type="ECO:0000256" key="5">
    <source>
        <dbReference type="SAM" id="MobiDB-lite"/>
    </source>
</evidence>
<dbReference type="FunFam" id="1.20.1250.20:FF:000058">
    <property type="entry name" value="ascorbate transporter, chloroplastic isoform X1"/>
    <property type="match status" value="1"/>
</dbReference>
<comment type="subcellular location">
    <subcellularLocation>
        <location evidence="1">Membrane</location>
        <topology evidence="1">Multi-pass membrane protein</topology>
    </subcellularLocation>
</comment>
<feature type="transmembrane region" description="Helical" evidence="6">
    <location>
        <begin position="391"/>
        <end position="409"/>
    </location>
</feature>
<evidence type="ECO:0000259" key="7">
    <source>
        <dbReference type="PROSITE" id="PS50850"/>
    </source>
</evidence>
<organism evidence="8 9">
    <name type="scientific">Gracilariopsis chorda</name>
    <dbReference type="NCBI Taxonomy" id="448386"/>
    <lineage>
        <taxon>Eukaryota</taxon>
        <taxon>Rhodophyta</taxon>
        <taxon>Florideophyceae</taxon>
        <taxon>Rhodymeniophycidae</taxon>
        <taxon>Gracilariales</taxon>
        <taxon>Gracilariaceae</taxon>
        <taxon>Gracilariopsis</taxon>
    </lineage>
</organism>
<name>A0A2V3IZ77_9FLOR</name>
<dbReference type="PANTHER" id="PTHR11662">
    <property type="entry name" value="SOLUTE CARRIER FAMILY 17"/>
    <property type="match status" value="1"/>
</dbReference>
<feature type="domain" description="Major facilitator superfamily (MFS) profile" evidence="7">
    <location>
        <begin position="1"/>
        <end position="505"/>
    </location>
</feature>
<feature type="transmembrane region" description="Helical" evidence="6">
    <location>
        <begin position="205"/>
        <end position="223"/>
    </location>
</feature>
<dbReference type="GO" id="GO:0022857">
    <property type="term" value="F:transmembrane transporter activity"/>
    <property type="evidence" value="ECO:0007669"/>
    <property type="project" value="InterPro"/>
</dbReference>
<feature type="compositionally biased region" description="Polar residues" evidence="5">
    <location>
        <begin position="39"/>
        <end position="54"/>
    </location>
</feature>
<evidence type="ECO:0000256" key="3">
    <source>
        <dbReference type="ARBA" id="ARBA00022989"/>
    </source>
</evidence>
<dbReference type="EMBL" id="NBIV01000024">
    <property type="protein sequence ID" value="PXF47431.1"/>
    <property type="molecule type" value="Genomic_DNA"/>
</dbReference>
<dbReference type="InterPro" id="IPR011701">
    <property type="entry name" value="MFS"/>
</dbReference>
<feature type="region of interest" description="Disordered" evidence="5">
    <location>
        <begin position="27"/>
        <end position="94"/>
    </location>
</feature>
<dbReference type="STRING" id="448386.A0A2V3IZ77"/>
<evidence type="ECO:0000256" key="1">
    <source>
        <dbReference type="ARBA" id="ARBA00004141"/>
    </source>
</evidence>
<dbReference type="PANTHER" id="PTHR11662:SF399">
    <property type="entry name" value="FI19708P1-RELATED"/>
    <property type="match status" value="1"/>
</dbReference>
<dbReference type="SUPFAM" id="SSF103473">
    <property type="entry name" value="MFS general substrate transporter"/>
    <property type="match status" value="1"/>
</dbReference>
<sequence>MAVPGVLTEYIAKNYKRLLICVAPPATNSDSDDNEFHSAVSQLQSAAPEQPQETDNQHDVVNHHDEQPSHVSRRRRRRSTLTRSRRARRRRDAQGRYVYVQDGQQLVREDPFRGCVASRSVGPRHSGDFVVMGGRMADAHGGRPVLALGVLAWSLCTILTPVAANVSLTLLLLMRVVLGVGEGVAMPAMNALVAACVPAEERARALSFIYSGMYGGSIVGLLVTPPLMAIADWRLVFYVCGGVGMLWTVLFWAQTAPAEEIAPVEQTLAAVALLDVEEGQDDVEQEQEGEALQRKGNEEEGEVRTPTLREMLSRGCVWAIIVAHLCCTWGYFVLLSWLPTYLNERFGLDVSQSALWSTAPWVAMAICANVGGQLADMMVRRGVSTTTVRKTMQTVGFAGPALFLALLSAATRAGSAMRCVTAALALGAFSQSGVYSNHQDIAPRAAGTLLGVSNTFASMPGLIGVALSGFILQRTHKNWAAVFALAIAFYLIGLFVYLTFATSRRQW</sequence>
<dbReference type="PROSITE" id="PS50850">
    <property type="entry name" value="MFS"/>
    <property type="match status" value="1"/>
</dbReference>
<feature type="transmembrane region" description="Helical" evidence="6">
    <location>
        <begin position="170"/>
        <end position="193"/>
    </location>
</feature>
<feature type="transmembrane region" description="Helical" evidence="6">
    <location>
        <begin position="235"/>
        <end position="253"/>
    </location>
</feature>
<keyword evidence="2 6" id="KW-0812">Transmembrane</keyword>
<reference evidence="8 9" key="1">
    <citation type="journal article" date="2018" name="Mol. Biol. Evol.">
        <title>Analysis of the draft genome of the red seaweed Gracilariopsis chorda provides insights into genome size evolution in Rhodophyta.</title>
        <authorList>
            <person name="Lee J."/>
            <person name="Yang E.C."/>
            <person name="Graf L."/>
            <person name="Yang J.H."/>
            <person name="Qiu H."/>
            <person name="Zel Zion U."/>
            <person name="Chan C.X."/>
            <person name="Stephens T.G."/>
            <person name="Weber A.P.M."/>
            <person name="Boo G.H."/>
            <person name="Boo S.M."/>
            <person name="Kim K.M."/>
            <person name="Shin Y."/>
            <person name="Jung M."/>
            <person name="Lee S.J."/>
            <person name="Yim H.S."/>
            <person name="Lee J.H."/>
            <person name="Bhattacharya D."/>
            <person name="Yoon H.S."/>
        </authorList>
    </citation>
    <scope>NUCLEOTIDE SEQUENCE [LARGE SCALE GENOMIC DNA]</scope>
    <source>
        <strain evidence="8 9">SKKU-2015</strain>
        <tissue evidence="8">Whole body</tissue>
    </source>
</reference>
<gene>
    <name evidence="8" type="ORF">BWQ96_02762</name>
</gene>
<evidence type="ECO:0000256" key="2">
    <source>
        <dbReference type="ARBA" id="ARBA00022692"/>
    </source>
</evidence>